<evidence type="ECO:0000313" key="2">
    <source>
        <dbReference type="Proteomes" id="UP000295388"/>
    </source>
</evidence>
<dbReference type="InterPro" id="IPR006311">
    <property type="entry name" value="TAT_signal"/>
</dbReference>
<gene>
    <name evidence="1" type="ORF">EV643_11627</name>
</gene>
<evidence type="ECO:0000313" key="1">
    <source>
        <dbReference type="EMBL" id="TDO44216.1"/>
    </source>
</evidence>
<keyword evidence="2" id="KW-1185">Reference proteome</keyword>
<dbReference type="InterPro" id="IPR008557">
    <property type="entry name" value="PhoX"/>
</dbReference>
<dbReference type="PANTHER" id="PTHR35399">
    <property type="entry name" value="SLR8030 PROTEIN"/>
    <property type="match status" value="1"/>
</dbReference>
<dbReference type="EMBL" id="SNWQ01000016">
    <property type="protein sequence ID" value="TDO44216.1"/>
    <property type="molecule type" value="Genomic_DNA"/>
</dbReference>
<comment type="caution">
    <text evidence="1">The sequence shown here is derived from an EMBL/GenBank/DDBJ whole genome shotgun (WGS) entry which is preliminary data.</text>
</comment>
<protein>
    <recommendedName>
        <fullName evidence="3">Phosphatase</fullName>
    </recommendedName>
</protein>
<evidence type="ECO:0008006" key="3">
    <source>
        <dbReference type="Google" id="ProtNLM"/>
    </source>
</evidence>
<reference evidence="1 2" key="1">
    <citation type="submission" date="2019-03" db="EMBL/GenBank/DDBJ databases">
        <title>Genomic Encyclopedia of Type Strains, Phase III (KMG-III): the genomes of soil and plant-associated and newly described type strains.</title>
        <authorList>
            <person name="Whitman W."/>
        </authorList>
    </citation>
    <scope>NUCLEOTIDE SEQUENCE [LARGE SCALE GENOMIC DNA]</scope>
    <source>
        <strain evidence="1 2">VKM Ac-2527</strain>
    </source>
</reference>
<dbReference type="PROSITE" id="PS51318">
    <property type="entry name" value="TAT"/>
    <property type="match status" value="1"/>
</dbReference>
<sequence>MTLADEPRRLLPLADGHGGRSSMTCLYRCGNACAHPAPNTSGNEYFGDAVKTEVSRRGIFKAGAVGALVIGAGATGAVPAAAAPSSGAAASGSSSLAGGPTGAGLTFKAIPPNTLDAVIVPNGYDEKVLIRWGDPILPGALAFDVDNQSPASQAGQFGYNNDFLVVVPLDRKFTRGLLVVNHEYTNEELMFRGYAGGATATVQQMRIALAAHGMSVVEVERVDRTGEWRIVTHGRRHYNRRLTGYTPMEFTGPAAGSPLLRTAADPHGVRVLGSLNNCSGGLTPWGTVLSGEENFNQYFVGGDGAPAGAKPALARYGIDVSKRYPSGSRYWDKADARFDVSKNPQEPNRFGWIMEVDPYDADSTPRKHTALGRFKHEGAAVVVAKSGQVVAYMGDDERFDYMYKFVSDRKLRTGNSKADRESNRRLLESGSLYVAKLGFTSAGEIDGTGKLPSDGAFNGTGTWIPLTRGGKSLVAGMAIDEVLVHTRLAADRPARPRWTGPRTSRSAS</sequence>
<dbReference type="PANTHER" id="PTHR35399:SF2">
    <property type="entry name" value="DUF839 DOMAIN-CONTAINING PROTEIN"/>
    <property type="match status" value="1"/>
</dbReference>
<organism evidence="1 2">
    <name type="scientific">Kribbella caucasensis</name>
    <dbReference type="NCBI Taxonomy" id="2512215"/>
    <lineage>
        <taxon>Bacteria</taxon>
        <taxon>Bacillati</taxon>
        <taxon>Actinomycetota</taxon>
        <taxon>Actinomycetes</taxon>
        <taxon>Propionibacteriales</taxon>
        <taxon>Kribbellaceae</taxon>
        <taxon>Kribbella</taxon>
    </lineage>
</organism>
<proteinExistence type="predicted"/>
<accession>A0A4R6K8D8</accession>
<dbReference type="Proteomes" id="UP000295388">
    <property type="component" value="Unassembled WGS sequence"/>
</dbReference>
<dbReference type="AlphaFoldDB" id="A0A4R6K8D8"/>
<name>A0A4R6K8D8_9ACTN</name>
<dbReference type="Pfam" id="PF05787">
    <property type="entry name" value="PhoX"/>
    <property type="match status" value="1"/>
</dbReference>